<evidence type="ECO:0000256" key="8">
    <source>
        <dbReference type="SAM" id="Coils"/>
    </source>
</evidence>
<dbReference type="GO" id="GO:0003700">
    <property type="term" value="F:DNA-binding transcription factor activity"/>
    <property type="evidence" value="ECO:0007669"/>
    <property type="project" value="InterPro"/>
</dbReference>
<dbReference type="GO" id="GO:0006325">
    <property type="term" value="P:chromatin organization"/>
    <property type="evidence" value="ECO:0007669"/>
    <property type="project" value="UniProtKB-KW"/>
</dbReference>
<keyword evidence="3" id="KW-0156">Chromatin regulator</keyword>
<dbReference type="PROSITE" id="PS51293">
    <property type="entry name" value="SANT"/>
    <property type="match status" value="1"/>
</dbReference>
<evidence type="ECO:0000256" key="6">
    <source>
        <dbReference type="ARBA" id="ARBA00023163"/>
    </source>
</evidence>
<dbReference type="InterPro" id="IPR001005">
    <property type="entry name" value="SANT/Myb"/>
</dbReference>
<dbReference type="Proteomes" id="UP001055439">
    <property type="component" value="Chromosome 9"/>
</dbReference>
<evidence type="ECO:0000313" key="13">
    <source>
        <dbReference type="Proteomes" id="UP001055439"/>
    </source>
</evidence>
<evidence type="ECO:0000256" key="7">
    <source>
        <dbReference type="ARBA" id="ARBA00023242"/>
    </source>
</evidence>
<dbReference type="GO" id="GO:0005634">
    <property type="term" value="C:nucleus"/>
    <property type="evidence" value="ECO:0007669"/>
    <property type="project" value="UniProtKB-SubCell"/>
</dbReference>
<dbReference type="GO" id="GO:0000123">
    <property type="term" value="C:histone acetyltransferase complex"/>
    <property type="evidence" value="ECO:0007669"/>
    <property type="project" value="InterPro"/>
</dbReference>
<reference evidence="12" key="1">
    <citation type="submission" date="2022-05" db="EMBL/GenBank/DDBJ databases">
        <title>The Musa troglodytarum L. genome provides insights into the mechanism of non-climacteric behaviour and enrichment of carotenoids.</title>
        <authorList>
            <person name="Wang J."/>
        </authorList>
    </citation>
    <scope>NUCLEOTIDE SEQUENCE</scope>
    <source>
        <tissue evidence="12">Leaf</tissue>
    </source>
</reference>
<dbReference type="CDD" id="cd00167">
    <property type="entry name" value="SANT"/>
    <property type="match status" value="1"/>
</dbReference>
<dbReference type="Gene3D" id="1.10.10.60">
    <property type="entry name" value="Homeodomain-like"/>
    <property type="match status" value="1"/>
</dbReference>
<accession>A0A9E7L6F4</accession>
<dbReference type="InterPro" id="IPR009057">
    <property type="entry name" value="Homeodomain-like_sf"/>
</dbReference>
<dbReference type="SMART" id="SM00717">
    <property type="entry name" value="SANT"/>
    <property type="match status" value="1"/>
</dbReference>
<sequence length="370" mass="42106">MASGSLSRGSGSSWTAQQNKLFERALAVYDKDTPDRWQNVARAVGGKTVDEVKRHYELLVEDLKFIESNRVPCPYYKSSGSRAGGADEEQRRPTGCRCSAMKASKRSPADTAYRWYDYVVREALSRWTIKRFRILKAHLGGTRKKEEETRRTTAPRPAPEIYLRIWGKFRIRTRRKRKPNRIAFRQKISSHRSLALRILCLISRLFRVHDPPDPDLILARDSKMGLLGQRAVSNPSAVLSALVSKRDNLQDELRVIERQIYDLETTYLQDSNQNGSVLKGFEGFLSSSKSTANLKRSRRFQPEDRLFSLSSITSPVREGRIRSRSITGGGTPANGQGKPKKGGRISLREGKRLRPSIEQELDDEEDLDIV</sequence>
<evidence type="ECO:0000259" key="10">
    <source>
        <dbReference type="PROSITE" id="PS50090"/>
    </source>
</evidence>
<evidence type="ECO:0000256" key="1">
    <source>
        <dbReference type="ARBA" id="ARBA00004123"/>
    </source>
</evidence>
<feature type="region of interest" description="Disordered" evidence="9">
    <location>
        <begin position="318"/>
        <end position="370"/>
    </location>
</feature>
<proteinExistence type="inferred from homology"/>
<feature type="coiled-coil region" evidence="8">
    <location>
        <begin position="239"/>
        <end position="266"/>
    </location>
</feature>
<dbReference type="PROSITE" id="PS50090">
    <property type="entry name" value="MYB_LIKE"/>
    <property type="match status" value="1"/>
</dbReference>
<dbReference type="InterPro" id="IPR015418">
    <property type="entry name" value="Eaf6"/>
</dbReference>
<evidence type="ECO:0000256" key="5">
    <source>
        <dbReference type="ARBA" id="ARBA00023054"/>
    </source>
</evidence>
<dbReference type="OrthoDB" id="440324at2759"/>
<protein>
    <submittedName>
        <fullName evidence="12">Chromatin modification-related protein</fullName>
    </submittedName>
</protein>
<dbReference type="EMBL" id="CP097511">
    <property type="protein sequence ID" value="URE46012.1"/>
    <property type="molecule type" value="Genomic_DNA"/>
</dbReference>
<dbReference type="PANTHER" id="PTHR43952">
    <property type="entry name" value="MYB FAMILY TRANSCRIPTION FACTOR-RELATED"/>
    <property type="match status" value="1"/>
</dbReference>
<dbReference type="Pfam" id="PF23082">
    <property type="entry name" value="Myb_DNA-binding_2"/>
    <property type="match status" value="1"/>
</dbReference>
<feature type="domain" description="SANT" evidence="11">
    <location>
        <begin position="9"/>
        <end position="64"/>
    </location>
</feature>
<dbReference type="AlphaFoldDB" id="A0A9E7L6F4"/>
<dbReference type="FunFam" id="1.10.10.60:FF:000154">
    <property type="entry name" value="Transcription factor SRM1"/>
    <property type="match status" value="1"/>
</dbReference>
<keyword evidence="7" id="KW-0539">Nucleus</keyword>
<evidence type="ECO:0000259" key="11">
    <source>
        <dbReference type="PROSITE" id="PS51293"/>
    </source>
</evidence>
<keyword evidence="4" id="KW-0805">Transcription regulation</keyword>
<gene>
    <name evidence="12" type="ORF">MUK42_14872</name>
</gene>
<name>A0A9E7L6F4_9LILI</name>
<dbReference type="InterPro" id="IPR017884">
    <property type="entry name" value="SANT_dom"/>
</dbReference>
<evidence type="ECO:0000256" key="4">
    <source>
        <dbReference type="ARBA" id="ARBA00023015"/>
    </source>
</evidence>
<evidence type="ECO:0000313" key="12">
    <source>
        <dbReference type="EMBL" id="URE46012.1"/>
    </source>
</evidence>
<comment type="subcellular location">
    <subcellularLocation>
        <location evidence="1">Nucleus</location>
    </subcellularLocation>
</comment>
<feature type="compositionally biased region" description="Acidic residues" evidence="9">
    <location>
        <begin position="359"/>
        <end position="370"/>
    </location>
</feature>
<keyword evidence="6" id="KW-0804">Transcription</keyword>
<dbReference type="Pfam" id="PF09340">
    <property type="entry name" value="NuA4"/>
    <property type="match status" value="1"/>
</dbReference>
<dbReference type="SUPFAM" id="SSF46689">
    <property type="entry name" value="Homeodomain-like"/>
    <property type="match status" value="1"/>
</dbReference>
<evidence type="ECO:0000256" key="2">
    <source>
        <dbReference type="ARBA" id="ARBA00010916"/>
    </source>
</evidence>
<dbReference type="PANTHER" id="PTHR43952:SF75">
    <property type="entry name" value="PROTEIN RADIALIS-LIKE 6"/>
    <property type="match status" value="1"/>
</dbReference>
<feature type="compositionally biased region" description="Basic and acidic residues" evidence="9">
    <location>
        <begin position="346"/>
        <end position="357"/>
    </location>
</feature>
<evidence type="ECO:0000256" key="9">
    <source>
        <dbReference type="SAM" id="MobiDB-lite"/>
    </source>
</evidence>
<keyword evidence="13" id="KW-1185">Reference proteome</keyword>
<feature type="domain" description="Myb-like" evidence="10">
    <location>
        <begin position="12"/>
        <end position="60"/>
    </location>
</feature>
<dbReference type="InterPro" id="IPR044636">
    <property type="entry name" value="RADIALIS-like"/>
</dbReference>
<organism evidence="12 13">
    <name type="scientific">Musa troglodytarum</name>
    <name type="common">fe'i banana</name>
    <dbReference type="NCBI Taxonomy" id="320322"/>
    <lineage>
        <taxon>Eukaryota</taxon>
        <taxon>Viridiplantae</taxon>
        <taxon>Streptophyta</taxon>
        <taxon>Embryophyta</taxon>
        <taxon>Tracheophyta</taxon>
        <taxon>Spermatophyta</taxon>
        <taxon>Magnoliopsida</taxon>
        <taxon>Liliopsida</taxon>
        <taxon>Zingiberales</taxon>
        <taxon>Musaceae</taxon>
        <taxon>Musa</taxon>
    </lineage>
</organism>
<comment type="similarity">
    <text evidence="2">Belongs to the EAF6 family.</text>
</comment>
<keyword evidence="5 8" id="KW-0175">Coiled coil</keyword>
<evidence type="ECO:0000256" key="3">
    <source>
        <dbReference type="ARBA" id="ARBA00022853"/>
    </source>
</evidence>